<comment type="catalytic activity">
    <reaction evidence="5">
        <text>(2R)-2,3-bisphosphoglycerate + ATP + H(+) = cyclic (2R)-2,3-bisphosphoglycerate + ADP + phosphate</text>
        <dbReference type="Rhea" id="RHEA:42412"/>
        <dbReference type="ChEBI" id="CHEBI:15378"/>
        <dbReference type="ChEBI" id="CHEBI:30616"/>
        <dbReference type="ChEBI" id="CHEBI:43474"/>
        <dbReference type="ChEBI" id="CHEBI:58248"/>
        <dbReference type="ChEBI" id="CHEBI:79081"/>
        <dbReference type="ChEBI" id="CHEBI:456216"/>
        <dbReference type="EC" id="6.5.1.9"/>
    </reaction>
</comment>
<protein>
    <recommendedName>
        <fullName evidence="5">Cyclic 2,3-diphosphoglycerate synthetase</fullName>
        <shortName evidence="5">cDPGS</shortName>
        <ecNumber evidence="5">6.5.1.9</ecNumber>
    </recommendedName>
</protein>
<reference evidence="6 7" key="1">
    <citation type="journal article" date="2019" name="Nat. Microbiol.">
        <title>Wide diversity of methane and short-chain alkane metabolisms in uncultured archaea.</title>
        <authorList>
            <person name="Borrel G."/>
            <person name="Adam P.S."/>
            <person name="McKay L.J."/>
            <person name="Chen L.X."/>
            <person name="Sierra-Garcia I.N."/>
            <person name="Sieber C.M."/>
            <person name="Letourneur Q."/>
            <person name="Ghozlane A."/>
            <person name="Andersen G.L."/>
            <person name="Li W.J."/>
            <person name="Hallam S.J."/>
            <person name="Muyzer G."/>
            <person name="de Oliveira V.M."/>
            <person name="Inskeep W.P."/>
            <person name="Banfield J.F."/>
            <person name="Gribaldo S."/>
        </authorList>
    </citation>
    <scope>NUCLEOTIDE SEQUENCE [LARGE SCALE GENOMIC DNA]</scope>
    <source>
        <strain evidence="6">NM1b</strain>
    </source>
</reference>
<dbReference type="GO" id="GO:0016874">
    <property type="term" value="F:ligase activity"/>
    <property type="evidence" value="ECO:0007669"/>
    <property type="project" value="UniProtKB-UniRule"/>
</dbReference>
<dbReference type="EMBL" id="RXIL01000020">
    <property type="protein sequence ID" value="RZN73046.1"/>
    <property type="molecule type" value="Genomic_DNA"/>
</dbReference>
<keyword evidence="2 5" id="KW-0436">Ligase</keyword>
<organism evidence="6 7">
    <name type="scientific">Candidatus Methanolliviera hydrocarbonicum</name>
    <dbReference type="NCBI Taxonomy" id="2491085"/>
    <lineage>
        <taxon>Archaea</taxon>
        <taxon>Methanobacteriati</taxon>
        <taxon>Methanobacteriota</taxon>
        <taxon>Candidatus Methanoliparia</taxon>
        <taxon>Candidatus Methanoliparales</taxon>
        <taxon>Candidatus Methanollivieraceae</taxon>
        <taxon>Candidatus Methanolliviera</taxon>
    </lineage>
</organism>
<evidence type="ECO:0000256" key="5">
    <source>
        <dbReference type="HAMAP-Rule" id="MF_01908"/>
    </source>
</evidence>
<evidence type="ECO:0000256" key="1">
    <source>
        <dbReference type="ARBA" id="ARBA00022490"/>
    </source>
</evidence>
<comment type="function">
    <text evidence="5">Catalyzes the formation of cyclic 2,3-diphosphoglycerate (cDPG) by formation of an intramolecular phosphoanhydride bond at the expense of ATP.</text>
</comment>
<dbReference type="GO" id="GO:0005737">
    <property type="term" value="C:cytoplasm"/>
    <property type="evidence" value="ECO:0007669"/>
    <property type="project" value="UniProtKB-SubCell"/>
</dbReference>
<gene>
    <name evidence="5" type="primary">cpgS</name>
    <name evidence="6" type="ORF">EF807_01215</name>
</gene>
<comment type="subcellular location">
    <subcellularLocation>
        <location evidence="5">Cytoplasm</location>
    </subcellularLocation>
</comment>
<proteinExistence type="inferred from homology"/>
<dbReference type="InterPro" id="IPR027417">
    <property type="entry name" value="P-loop_NTPase"/>
</dbReference>
<dbReference type="AlphaFoldDB" id="A0A520KYI7"/>
<keyword evidence="4 5" id="KW-0067">ATP-binding</keyword>
<sequence length="450" mass="49766">MILKVIVLIDGEHYIPVIQDAIASIKEKEDVLAAIFIGGTEKIGDPEELKEELGIDVLMGKGDEIPYDKIEEALKRYRPDALVDLSDEPIVDYRSRFKMASLSLESNVSYIGSDFRFDPPEFLDLLEKPSIGIIGTGKRIGKTAVAGYIARFLKERGYDPVIVTMGRGGPKIPEIIYGEEMDLSPEYLIEQASKGIHAASDHWEDAMTSRITTVGCRRCGGGMAGRVFVSNVVEGVEVANKLEKDLVIMEGSGAALPPIKTDRRIVIVGADQPIEFISGYFGTYRIHISDLAILTMCEEPIASKEKILNIVDAIKDIKEMEIFPTVFRPRPLGDVNGKKIFLAVTTPREMIENVMGGYLEDNYGCEVVGYSPFLSNRRRLIEDLKDYIEGADTILTEIKAAGIDVATKFGIDNNLDVIYMDNIIETIGQSEKEFHGSILSIVEEAIDNFG</sequence>
<comment type="similarity">
    <text evidence="5">Belongs to the cyclic 2,3-diphosphoglycerate synthetase family.</text>
</comment>
<comment type="caution">
    <text evidence="6">The sequence shown here is derived from an EMBL/GenBank/DDBJ whole genome shotgun (WGS) entry which is preliminary data.</text>
</comment>
<evidence type="ECO:0000313" key="7">
    <source>
        <dbReference type="Proteomes" id="UP000320766"/>
    </source>
</evidence>
<name>A0A520KYI7_9EURY</name>
<dbReference type="SUPFAM" id="SSF52540">
    <property type="entry name" value="P-loop containing nucleoside triphosphate hydrolases"/>
    <property type="match status" value="1"/>
</dbReference>
<dbReference type="PIRSF" id="PIRSF009445">
    <property type="entry name" value="Cyc_PG_syn"/>
    <property type="match status" value="1"/>
</dbReference>
<evidence type="ECO:0000256" key="2">
    <source>
        <dbReference type="ARBA" id="ARBA00022598"/>
    </source>
</evidence>
<dbReference type="GO" id="GO:0005524">
    <property type="term" value="F:ATP binding"/>
    <property type="evidence" value="ECO:0007669"/>
    <property type="project" value="UniProtKB-KW"/>
</dbReference>
<keyword evidence="1 5" id="KW-0963">Cytoplasm</keyword>
<dbReference type="GO" id="GO:0036356">
    <property type="term" value="F:cyclic 2,3-diphosphoglycerate synthetase activity"/>
    <property type="evidence" value="ECO:0007669"/>
    <property type="project" value="InterPro"/>
</dbReference>
<dbReference type="GO" id="GO:0006094">
    <property type="term" value="P:gluconeogenesis"/>
    <property type="evidence" value="ECO:0007669"/>
    <property type="project" value="InterPro"/>
</dbReference>
<dbReference type="EC" id="6.5.1.9" evidence="5"/>
<accession>A0A520KYI7</accession>
<evidence type="ECO:0000256" key="3">
    <source>
        <dbReference type="ARBA" id="ARBA00022741"/>
    </source>
</evidence>
<dbReference type="InterPro" id="IPR016557">
    <property type="entry name" value="Cyc_diphosphoglycerate_synth"/>
</dbReference>
<dbReference type="HAMAP" id="MF_01908">
    <property type="entry name" value="Cyc_PG_syn"/>
    <property type="match status" value="1"/>
</dbReference>
<evidence type="ECO:0000313" key="6">
    <source>
        <dbReference type="EMBL" id="RZN73046.1"/>
    </source>
</evidence>
<keyword evidence="3 5" id="KW-0547">Nucleotide-binding</keyword>
<evidence type="ECO:0000256" key="4">
    <source>
        <dbReference type="ARBA" id="ARBA00022840"/>
    </source>
</evidence>
<dbReference type="Proteomes" id="UP000320766">
    <property type="component" value="Unassembled WGS sequence"/>
</dbReference>